<protein>
    <submittedName>
        <fullName evidence="1">Uncharacterized protein</fullName>
    </submittedName>
</protein>
<reference evidence="1" key="1">
    <citation type="submission" date="2022-04" db="EMBL/GenBank/DDBJ databases">
        <title>Jade perch genome.</title>
        <authorList>
            <person name="Chao B."/>
        </authorList>
    </citation>
    <scope>NUCLEOTIDE SEQUENCE</scope>
    <source>
        <strain evidence="1">CB-2022</strain>
    </source>
</reference>
<proteinExistence type="predicted"/>
<evidence type="ECO:0000313" key="2">
    <source>
        <dbReference type="Proteomes" id="UP000831701"/>
    </source>
</evidence>
<dbReference type="EMBL" id="CM041547">
    <property type="protein sequence ID" value="KAI3359727.1"/>
    <property type="molecule type" value="Genomic_DNA"/>
</dbReference>
<keyword evidence="2" id="KW-1185">Reference proteome</keyword>
<organism evidence="1 2">
    <name type="scientific">Scortum barcoo</name>
    <name type="common">barcoo grunter</name>
    <dbReference type="NCBI Taxonomy" id="214431"/>
    <lineage>
        <taxon>Eukaryota</taxon>
        <taxon>Metazoa</taxon>
        <taxon>Chordata</taxon>
        <taxon>Craniata</taxon>
        <taxon>Vertebrata</taxon>
        <taxon>Euteleostomi</taxon>
        <taxon>Actinopterygii</taxon>
        <taxon>Neopterygii</taxon>
        <taxon>Teleostei</taxon>
        <taxon>Neoteleostei</taxon>
        <taxon>Acanthomorphata</taxon>
        <taxon>Eupercaria</taxon>
        <taxon>Centrarchiformes</taxon>
        <taxon>Terapontoidei</taxon>
        <taxon>Terapontidae</taxon>
        <taxon>Scortum</taxon>
    </lineage>
</organism>
<feature type="non-terminal residue" evidence="1">
    <location>
        <position position="264"/>
    </location>
</feature>
<comment type="caution">
    <text evidence="1">The sequence shown here is derived from an EMBL/GenBank/DDBJ whole genome shotgun (WGS) entry which is preliminary data.</text>
</comment>
<dbReference type="Proteomes" id="UP000831701">
    <property type="component" value="Chromosome 17"/>
</dbReference>
<accession>A0ACB8VVI8</accession>
<sequence>MSSRASFHSQLASIMETAARSALAQVCKLVDEDSAELRLELSRLLLANSALAEEVSRLESELTAERGDAPGPGKSSRSVGVQTVCRRDGDAHVSGPPTIEGIFGKDWCMNLWKDRDPYSLERVTHLPESPEKEGGGFAESVATLSELITVTEVKEEHYVVGTASSCQQETLITEEHEESLVGEPEQLSVGYSAGGSNCSLSFDQDGEQDVFAGGIEEPSMQLISMNNTEDAFSAHIIPIEDDDDDDDDVQFVQESQQELMLTAA</sequence>
<gene>
    <name evidence="1" type="ORF">L3Q82_014097</name>
</gene>
<evidence type="ECO:0000313" key="1">
    <source>
        <dbReference type="EMBL" id="KAI3359727.1"/>
    </source>
</evidence>
<name>A0ACB8VVI8_9TELE</name>